<feature type="transmembrane region" description="Helical" evidence="23">
    <location>
        <begin position="302"/>
        <end position="329"/>
    </location>
</feature>
<evidence type="ECO:0000256" key="6">
    <source>
        <dbReference type="ARBA" id="ARBA00022679"/>
    </source>
</evidence>
<dbReference type="EMBL" id="BAABJP010000039">
    <property type="protein sequence ID" value="GAA5168009.1"/>
    <property type="molecule type" value="Genomic_DNA"/>
</dbReference>
<feature type="transmembrane region" description="Helical" evidence="23">
    <location>
        <begin position="203"/>
        <end position="220"/>
    </location>
</feature>
<feature type="region of interest" description="Disordered" evidence="22">
    <location>
        <begin position="424"/>
        <end position="485"/>
    </location>
</feature>
<comment type="subcellular location">
    <subcellularLocation>
        <location evidence="1">Cell membrane</location>
        <topology evidence="1">Multi-pass membrane protein</topology>
    </subcellularLocation>
</comment>
<reference evidence="25" key="1">
    <citation type="journal article" date="2019" name="Int. J. Syst. Evol. Microbiol.">
        <title>The Global Catalogue of Microorganisms (GCM) 10K type strain sequencing project: providing services to taxonomists for standard genome sequencing and annotation.</title>
        <authorList>
            <consortium name="The Broad Institute Genomics Platform"/>
            <consortium name="The Broad Institute Genome Sequencing Center for Infectious Disease"/>
            <person name="Wu L."/>
            <person name="Ma J."/>
        </authorList>
    </citation>
    <scope>NUCLEOTIDE SEQUENCE [LARGE SCALE GENOMIC DNA]</scope>
    <source>
        <strain evidence="25">JCM 18303</strain>
    </source>
</reference>
<comment type="pathway">
    <text evidence="2">Cell wall biogenesis; peptidoglycan biosynthesis.</text>
</comment>
<evidence type="ECO:0000256" key="20">
    <source>
        <dbReference type="ARBA" id="ARBA00049902"/>
    </source>
</evidence>
<feature type="transmembrane region" description="Helical" evidence="23">
    <location>
        <begin position="111"/>
        <end position="131"/>
    </location>
</feature>
<evidence type="ECO:0000313" key="24">
    <source>
        <dbReference type="EMBL" id="GAA5168009.1"/>
    </source>
</evidence>
<evidence type="ECO:0000256" key="4">
    <source>
        <dbReference type="ARBA" id="ARBA00022618"/>
    </source>
</evidence>
<evidence type="ECO:0000256" key="11">
    <source>
        <dbReference type="ARBA" id="ARBA00023136"/>
    </source>
</evidence>
<accession>A0ABP9QUX8</accession>
<evidence type="ECO:0000256" key="3">
    <source>
        <dbReference type="ARBA" id="ARBA00022475"/>
    </source>
</evidence>
<keyword evidence="12" id="KW-0131">Cell cycle</keyword>
<proteinExistence type="inferred from homology"/>
<evidence type="ECO:0000256" key="18">
    <source>
        <dbReference type="ARBA" id="ARBA00041418"/>
    </source>
</evidence>
<evidence type="ECO:0000256" key="5">
    <source>
        <dbReference type="ARBA" id="ARBA00022676"/>
    </source>
</evidence>
<evidence type="ECO:0000256" key="2">
    <source>
        <dbReference type="ARBA" id="ARBA00004752"/>
    </source>
</evidence>
<dbReference type="InterPro" id="IPR001182">
    <property type="entry name" value="FtsW/RodA"/>
</dbReference>
<keyword evidence="5" id="KW-0328">Glycosyltransferase</keyword>
<evidence type="ECO:0000256" key="7">
    <source>
        <dbReference type="ARBA" id="ARBA00022692"/>
    </source>
</evidence>
<evidence type="ECO:0000256" key="21">
    <source>
        <dbReference type="ARBA" id="ARBA00049966"/>
    </source>
</evidence>
<dbReference type="RefSeq" id="WP_345703271.1">
    <property type="nucleotide sequence ID" value="NZ_BAABJP010000039.1"/>
</dbReference>
<dbReference type="PROSITE" id="PS00428">
    <property type="entry name" value="FTSW_RODA_SPOVE"/>
    <property type="match status" value="1"/>
</dbReference>
<dbReference type="Proteomes" id="UP001428817">
    <property type="component" value="Unassembled WGS sequence"/>
</dbReference>
<evidence type="ECO:0000256" key="13">
    <source>
        <dbReference type="ARBA" id="ARBA00023316"/>
    </source>
</evidence>
<gene>
    <name evidence="24" type="ORF">GCM10023321_61500</name>
</gene>
<feature type="compositionally biased region" description="Low complexity" evidence="22">
    <location>
        <begin position="431"/>
        <end position="460"/>
    </location>
</feature>
<comment type="function">
    <text evidence="21">Peptidoglycan polymerase that is essential for cell division.</text>
</comment>
<evidence type="ECO:0000256" key="16">
    <source>
        <dbReference type="ARBA" id="ARBA00038053"/>
    </source>
</evidence>
<name>A0ABP9QUX8_9PSEU</name>
<keyword evidence="11 23" id="KW-0472">Membrane</keyword>
<evidence type="ECO:0000256" key="1">
    <source>
        <dbReference type="ARBA" id="ARBA00004651"/>
    </source>
</evidence>
<dbReference type="Pfam" id="PF01098">
    <property type="entry name" value="FTSW_RODA_SPOVE"/>
    <property type="match status" value="1"/>
</dbReference>
<evidence type="ECO:0000256" key="12">
    <source>
        <dbReference type="ARBA" id="ARBA00023306"/>
    </source>
</evidence>
<evidence type="ECO:0000256" key="17">
    <source>
        <dbReference type="ARBA" id="ARBA00041185"/>
    </source>
</evidence>
<evidence type="ECO:0000256" key="19">
    <source>
        <dbReference type="ARBA" id="ARBA00044770"/>
    </source>
</evidence>
<evidence type="ECO:0000256" key="22">
    <source>
        <dbReference type="SAM" id="MobiDB-lite"/>
    </source>
</evidence>
<evidence type="ECO:0000256" key="9">
    <source>
        <dbReference type="ARBA" id="ARBA00022984"/>
    </source>
</evidence>
<dbReference type="NCBIfam" id="TIGR02614">
    <property type="entry name" value="ftsW"/>
    <property type="match status" value="1"/>
</dbReference>
<feature type="transmembrane region" description="Helical" evidence="23">
    <location>
        <begin position="80"/>
        <end position="99"/>
    </location>
</feature>
<evidence type="ECO:0000256" key="23">
    <source>
        <dbReference type="SAM" id="Phobius"/>
    </source>
</evidence>
<comment type="similarity">
    <text evidence="16">Belongs to the SEDS family. FtsW subfamily.</text>
</comment>
<comment type="caution">
    <text evidence="24">The sequence shown here is derived from an EMBL/GenBank/DDBJ whole genome shotgun (WGS) entry which is preliminary data.</text>
</comment>
<feature type="transmembrane region" description="Helical" evidence="23">
    <location>
        <begin position="377"/>
        <end position="396"/>
    </location>
</feature>
<dbReference type="InterPro" id="IPR018365">
    <property type="entry name" value="Cell_cycle_FtsW-rel_CS"/>
</dbReference>
<feature type="transmembrane region" description="Helical" evidence="23">
    <location>
        <begin position="48"/>
        <end position="68"/>
    </location>
</feature>
<keyword evidence="8" id="KW-0133">Cell shape</keyword>
<dbReference type="InterPro" id="IPR013437">
    <property type="entry name" value="FtsW"/>
</dbReference>
<keyword evidence="13" id="KW-0961">Cell wall biogenesis/degradation</keyword>
<comment type="catalytic activity">
    <reaction evidence="20">
        <text>[GlcNAc-(1-&gt;4)-Mur2Ac(oyl-L-Ala-gamma-D-Glu-L-Lys-D-Ala-D-Ala)](n)-di-trans,octa-cis-undecaprenyl diphosphate + beta-D-GlcNAc-(1-&gt;4)-Mur2Ac(oyl-L-Ala-gamma-D-Glu-L-Lys-D-Ala-D-Ala)-di-trans,octa-cis-undecaprenyl diphosphate = [GlcNAc-(1-&gt;4)-Mur2Ac(oyl-L-Ala-gamma-D-Glu-L-Lys-D-Ala-D-Ala)](n+1)-di-trans,octa-cis-undecaprenyl diphosphate + di-trans,octa-cis-undecaprenyl diphosphate + H(+)</text>
        <dbReference type="Rhea" id="RHEA:23708"/>
        <dbReference type="Rhea" id="RHEA-COMP:9602"/>
        <dbReference type="Rhea" id="RHEA-COMP:9603"/>
        <dbReference type="ChEBI" id="CHEBI:15378"/>
        <dbReference type="ChEBI" id="CHEBI:58405"/>
        <dbReference type="ChEBI" id="CHEBI:60033"/>
        <dbReference type="ChEBI" id="CHEBI:78435"/>
        <dbReference type="EC" id="2.4.99.28"/>
    </reaction>
</comment>
<keyword evidence="3" id="KW-1003">Cell membrane</keyword>
<keyword evidence="4" id="KW-0132">Cell division</keyword>
<dbReference type="PANTHER" id="PTHR30474:SF2">
    <property type="entry name" value="PEPTIDOGLYCAN GLYCOSYLTRANSFERASE FTSW-RELATED"/>
    <property type="match status" value="1"/>
</dbReference>
<feature type="transmembrane region" description="Helical" evidence="23">
    <location>
        <begin position="180"/>
        <end position="197"/>
    </location>
</feature>
<dbReference type="PANTHER" id="PTHR30474">
    <property type="entry name" value="CELL CYCLE PROTEIN"/>
    <property type="match status" value="1"/>
</dbReference>
<dbReference type="EC" id="2.4.99.28" evidence="19"/>
<evidence type="ECO:0000256" key="10">
    <source>
        <dbReference type="ARBA" id="ARBA00022989"/>
    </source>
</evidence>
<evidence type="ECO:0000313" key="25">
    <source>
        <dbReference type="Proteomes" id="UP001428817"/>
    </source>
</evidence>
<feature type="transmembrane region" description="Helical" evidence="23">
    <location>
        <begin position="225"/>
        <end position="245"/>
    </location>
</feature>
<keyword evidence="10 23" id="KW-1133">Transmembrane helix</keyword>
<protein>
    <recommendedName>
        <fullName evidence="17">Probable peptidoglycan glycosyltransferase FtsW</fullName>
        <ecNumber evidence="19">2.4.99.28</ecNumber>
    </recommendedName>
    <alternativeName>
        <fullName evidence="18">Cell division protein FtsW</fullName>
    </alternativeName>
    <alternativeName>
        <fullName evidence="15">Cell wall polymerase</fullName>
    </alternativeName>
    <alternativeName>
        <fullName evidence="14">Peptidoglycan polymerase</fullName>
    </alternativeName>
</protein>
<feature type="transmembrane region" description="Helical" evidence="23">
    <location>
        <begin position="341"/>
        <end position="365"/>
    </location>
</feature>
<sequence>MTATRTSARRTEGVRSALHGVRSGRQGARRAHAALTAWLARPLTSLHIVLGVFGLLTLLGLVMVLSASSVEAYAADGSSYAVFGRQLVFCLIGLVMFWLGMRIPPKALRALAPILLVVSVILLVLVLIPGIGQVRGGARSWFDLGLASVQPAEIAKVAMALWGAHVLAARQRMLGNWRQALSPVVPVAIVLFTLIVVEPDLGTAASLAIVVYALLFLAGAPLRLLIALTVGGLAGGIILGLSAGYRQSRITAFLSPDSGDPLGATYQARQALYSLADGGLFGVGLGQGRAKWSYLPNAHNDFIYAIIGEELGMVGAVAVLTLFGLLAYVGLRIAARNTDPFLKLVAGTLTVWMVGQAVINIGYVVGLLPVTGIPLPLVSSGGSALVTAMFVGGLLANAARHEPEAIAALRTQGQGRMARMLGLGLPEPYRSPRSSSSNPPATRPPATRAPATRTSAPRVPAQDRSADSRRRATGGGAVPRQRGRR</sequence>
<keyword evidence="6" id="KW-0808">Transferase</keyword>
<evidence type="ECO:0000256" key="8">
    <source>
        <dbReference type="ARBA" id="ARBA00022960"/>
    </source>
</evidence>
<organism evidence="24 25">
    <name type="scientific">Pseudonocardia eucalypti</name>
    <dbReference type="NCBI Taxonomy" id="648755"/>
    <lineage>
        <taxon>Bacteria</taxon>
        <taxon>Bacillati</taxon>
        <taxon>Actinomycetota</taxon>
        <taxon>Actinomycetes</taxon>
        <taxon>Pseudonocardiales</taxon>
        <taxon>Pseudonocardiaceae</taxon>
        <taxon>Pseudonocardia</taxon>
    </lineage>
</organism>
<keyword evidence="9" id="KW-0573">Peptidoglycan synthesis</keyword>
<evidence type="ECO:0000256" key="15">
    <source>
        <dbReference type="ARBA" id="ARBA00033270"/>
    </source>
</evidence>
<keyword evidence="25" id="KW-1185">Reference proteome</keyword>
<keyword evidence="7 23" id="KW-0812">Transmembrane</keyword>
<feature type="transmembrane region" description="Helical" evidence="23">
    <location>
        <begin position="151"/>
        <end position="168"/>
    </location>
</feature>
<evidence type="ECO:0000256" key="14">
    <source>
        <dbReference type="ARBA" id="ARBA00032370"/>
    </source>
</evidence>